<gene>
    <name evidence="1" type="ORF">LTRI10_LOCUS4971</name>
</gene>
<dbReference type="Proteomes" id="UP001497516">
    <property type="component" value="Chromosome 1"/>
</dbReference>
<organism evidence="1 2">
    <name type="scientific">Linum trigynum</name>
    <dbReference type="NCBI Taxonomy" id="586398"/>
    <lineage>
        <taxon>Eukaryota</taxon>
        <taxon>Viridiplantae</taxon>
        <taxon>Streptophyta</taxon>
        <taxon>Embryophyta</taxon>
        <taxon>Tracheophyta</taxon>
        <taxon>Spermatophyta</taxon>
        <taxon>Magnoliopsida</taxon>
        <taxon>eudicotyledons</taxon>
        <taxon>Gunneridae</taxon>
        <taxon>Pentapetalae</taxon>
        <taxon>rosids</taxon>
        <taxon>fabids</taxon>
        <taxon>Malpighiales</taxon>
        <taxon>Linaceae</taxon>
        <taxon>Linum</taxon>
    </lineage>
</organism>
<protein>
    <submittedName>
        <fullName evidence="1">Uncharacterized protein</fullName>
    </submittedName>
</protein>
<name>A0AAV2CLA9_9ROSI</name>
<evidence type="ECO:0000313" key="1">
    <source>
        <dbReference type="EMBL" id="CAL1357328.1"/>
    </source>
</evidence>
<evidence type="ECO:0000313" key="2">
    <source>
        <dbReference type="Proteomes" id="UP001497516"/>
    </source>
</evidence>
<reference evidence="1 2" key="1">
    <citation type="submission" date="2024-04" db="EMBL/GenBank/DDBJ databases">
        <authorList>
            <person name="Fracassetti M."/>
        </authorList>
    </citation>
    <scope>NUCLEOTIDE SEQUENCE [LARGE SCALE GENOMIC DNA]</scope>
</reference>
<dbReference type="AlphaFoldDB" id="A0AAV2CLA9"/>
<proteinExistence type="predicted"/>
<accession>A0AAV2CLA9</accession>
<dbReference type="EMBL" id="OZ034813">
    <property type="protein sequence ID" value="CAL1357328.1"/>
    <property type="molecule type" value="Genomic_DNA"/>
</dbReference>
<keyword evidence="2" id="KW-1185">Reference proteome</keyword>
<sequence length="69" mass="7779">MSPIGPSGNRELVRRAPVETAEFVSLYALEAQTHGLEFDNGHARRFRMEIDFHFFNACWAGSNLAPRVS</sequence>